<name>A0A379Y2S8_SALET</name>
<dbReference type="AlphaFoldDB" id="A0A379Y2S8"/>
<gene>
    <name evidence="2" type="ORF">NCTC5798_06275</name>
</gene>
<proteinExistence type="predicted"/>
<reference evidence="2 3" key="1">
    <citation type="submission" date="2018-06" db="EMBL/GenBank/DDBJ databases">
        <authorList>
            <consortium name="Pathogen Informatics"/>
            <person name="Doyle S."/>
        </authorList>
    </citation>
    <scope>NUCLEOTIDE SEQUENCE [LARGE SCALE GENOMIC DNA]</scope>
    <source>
        <strain evidence="2 3">NCTC5798</strain>
    </source>
</reference>
<evidence type="ECO:0000313" key="2">
    <source>
        <dbReference type="EMBL" id="SUI40132.1"/>
    </source>
</evidence>
<keyword evidence="1" id="KW-0472">Membrane</keyword>
<organism evidence="2 3">
    <name type="scientific">Salmonella enterica I</name>
    <dbReference type="NCBI Taxonomy" id="59201"/>
    <lineage>
        <taxon>Bacteria</taxon>
        <taxon>Pseudomonadati</taxon>
        <taxon>Pseudomonadota</taxon>
        <taxon>Gammaproteobacteria</taxon>
        <taxon>Enterobacterales</taxon>
        <taxon>Enterobacteriaceae</taxon>
        <taxon>Salmonella</taxon>
    </lineage>
</organism>
<evidence type="ECO:0000313" key="3">
    <source>
        <dbReference type="Proteomes" id="UP000255534"/>
    </source>
</evidence>
<feature type="transmembrane region" description="Helical" evidence="1">
    <location>
        <begin position="33"/>
        <end position="50"/>
    </location>
</feature>
<keyword evidence="1" id="KW-0812">Transmembrane</keyword>
<keyword evidence="1" id="KW-1133">Transmembrane helix</keyword>
<dbReference type="EMBL" id="UGXK01000002">
    <property type="protein sequence ID" value="SUI40132.1"/>
    <property type="molecule type" value="Genomic_DNA"/>
</dbReference>
<feature type="transmembrane region" description="Helical" evidence="1">
    <location>
        <begin position="7"/>
        <end position="27"/>
    </location>
</feature>
<evidence type="ECO:0000256" key="1">
    <source>
        <dbReference type="SAM" id="Phobius"/>
    </source>
</evidence>
<dbReference type="Proteomes" id="UP000255534">
    <property type="component" value="Unassembled WGS sequence"/>
</dbReference>
<protein>
    <submittedName>
        <fullName evidence="2">Uncharacterized protein</fullName>
    </submittedName>
</protein>
<accession>A0A379Y2S8</accession>
<sequence length="54" mass="5873">MKVIKIIFYTGILCGIAGSLLITTGYGPIELKRALGIISISLLLPSAIIMNRRR</sequence>